<dbReference type="GO" id="GO:0004222">
    <property type="term" value="F:metalloendopeptidase activity"/>
    <property type="evidence" value="ECO:0007669"/>
    <property type="project" value="TreeGrafter"/>
</dbReference>
<evidence type="ECO:0000256" key="3">
    <source>
        <dbReference type="ARBA" id="ARBA00023157"/>
    </source>
</evidence>
<evidence type="ECO:0000313" key="9">
    <source>
        <dbReference type="Proteomes" id="UP001195483"/>
    </source>
</evidence>
<dbReference type="InterPro" id="IPR043543">
    <property type="entry name" value="PAPPA/PAPPA2"/>
</dbReference>
<dbReference type="SMART" id="SM00004">
    <property type="entry name" value="NL"/>
    <property type="match status" value="2"/>
</dbReference>
<organism evidence="8 9">
    <name type="scientific">Potamilus streckersoni</name>
    <dbReference type="NCBI Taxonomy" id="2493646"/>
    <lineage>
        <taxon>Eukaryota</taxon>
        <taxon>Metazoa</taxon>
        <taxon>Spiralia</taxon>
        <taxon>Lophotrochozoa</taxon>
        <taxon>Mollusca</taxon>
        <taxon>Bivalvia</taxon>
        <taxon>Autobranchia</taxon>
        <taxon>Heteroconchia</taxon>
        <taxon>Palaeoheterodonta</taxon>
        <taxon>Unionida</taxon>
        <taxon>Unionoidea</taxon>
        <taxon>Unionidae</taxon>
        <taxon>Ambleminae</taxon>
        <taxon>Lampsilini</taxon>
        <taxon>Potamilus</taxon>
    </lineage>
</organism>
<dbReference type="Pfam" id="PF13385">
    <property type="entry name" value="Laminin_G_3"/>
    <property type="match status" value="1"/>
</dbReference>
<dbReference type="PANTHER" id="PTHR46130:SF3">
    <property type="entry name" value="CHROMOSOME UNDETERMINED SCAFFOLD_33, WHOLE GENOME SHOTGUN SEQUENCE"/>
    <property type="match status" value="1"/>
</dbReference>
<sequence length="1607" mass="179503">MKSDMDLLKLIFVLLCIIFIEARVVEDSQPDLVDSVSKRKEIIANEVRQMLYDDTFSCTTPKRKMDKLLHFSRHPRNPTPEVNFNYRSDNNSRLKRENEKFVSKYLAGKENLGRAVYFDGQRKILKLRFQSKNGKIELPNGAFTVMFWIRPEGGQQDGASIVDLFDECSRKSTNSRWMVGIRPENGGTAEAKFAFFLRTESSSSDSILFSDKTFQPGTWSHVAATYDGDKMKLYINGANVAVGSSQKGDIFSETDRKCKDLLLGGDFMRDTFYRGEIDKFALLKTALDHKDIIDCIFSIPERFNNGADLIISDDFQDLKTWRSKRGDLPEIVASSLPLVSHDMHFEAPPCGETVCDDPEAVLSYRDNPELRNEKVIRYRIINLMNDDGTKPVVTNEQIRIQHKALLKAYEPYNITFELNQVNIRNTSLRERVIMIGCDRRKIGDGNCQQECAHGTTGNDGGDCDLFPIQCRSESLGNGICNFECNKAIHFYDKGDCCLPGDMVHKTCIDPSKPLRSYIDMDEFKNMVNLDNYQHLNIFFATWNLVKFIGISTFPWEKKVYDVLGGTVVHPENFGMPGRTEGLVHEIGHNFGLWHVHHGLSELDRELACDDPCKEIKPSLTLGDMCSDTNPTVSNHKCKDPDPTDSVCGVNMFKNTPYNNYMSYANDACTDHFTPQQVARMHCYLDLVYQPLREMKTPAPIPLAPRIISAVLDSVHIAWLEPLGADGLRSDPVCGACERDRRLHQYASGATSAHSSTLEFWQSEEAAGPPDAKPCEMSVKAWMPDTLKCRTNDCWLELHFPLPVIPHRLVLWVVHIDAGEFLEVLFVPDDGTPGPSVRVTANCDIMTTLKVSTNKIVSKVRVFVSSPSVAIDAAELISQPDHPDCHSCKTTKYKIIRDPPLRSGFVVTADTEYIDGEVELGTTYAYRIQVISENRYSELSPELVYIHGNPFCGDGRVDSILGEECDDKNARNGDGCSIDCSVEKDYQCKGSLSLCYRYKDDGVCENFELGENEKECGYYTPEGYIDQWASEVEVNPQYADSKCPETVTLGEPSRHQKCGVMFDPRDSWTPCKTDVDIGDIWITLYVPRPVVAVAVILYLGSDGKSEFSPEAKSIFVDLIDPEGNIIKEHQTERLVDCTENPLVIPIVKDLSIKFVLTKGVRIRFSYFNVSISGMRVRSSNALNPVMISSCSDKEIYDPRAGRCVPSMCSQAKCDDFMIKYGVADCSGNYDGAVCKITCNDGYFVQGGNNEAVCSQGKWQSSGPYHCSPVDCRKPSIPLATVSCPDGTTFGKECNFKCDQPAVLRGTGTTLTCLANGTWSTPRSFCQVVCDPLPVYALVQAELRTLSCSSGEQLVGQHCRIRCLEGYHIEEESMKKKTSKFVCGVDGYWYGPRCIRNSCPLVPTVFSGAYTCTDGLFVGSICTMSCPGNIQTIKCDPDGDWDEEFNLCPAVAFNNCPRISPPSDLIFSCDSHTVGSTCSVRCEGYDSLPTYDGTDFSVDTGDKVDVITCTSSLSWLPAPSDIVCERTCVKGAIGDKFCDGINNREFCDWDGGDCCPSTSGTRVISLDDSCTTDCKCKDPMAIENKRRRRRHDKLKFIRIDSDKDFDNDA</sequence>
<dbReference type="SMART" id="SM00032">
    <property type="entry name" value="CCP"/>
    <property type="match status" value="5"/>
</dbReference>
<comment type="caution">
    <text evidence="5">Lacks conserved residue(s) required for the propagation of feature annotation.</text>
</comment>
<reference evidence="8" key="1">
    <citation type="journal article" date="2021" name="Genome Biol. Evol.">
        <title>A High-Quality Reference Genome for a Parasitic Bivalve with Doubly Uniparental Inheritance (Bivalvia: Unionida).</title>
        <authorList>
            <person name="Smith C.H."/>
        </authorList>
    </citation>
    <scope>NUCLEOTIDE SEQUENCE</scope>
    <source>
        <strain evidence="8">CHS0354</strain>
    </source>
</reference>
<comment type="caution">
    <text evidence="8">The sequence shown here is derived from an EMBL/GenBank/DDBJ whole genome shotgun (WGS) entry which is preliminary data.</text>
</comment>
<keyword evidence="4" id="KW-0325">Glycoprotein</keyword>
<protein>
    <recommendedName>
        <fullName evidence="7">Sushi domain-containing protein</fullName>
    </recommendedName>
</protein>
<dbReference type="Gene3D" id="3.40.390.10">
    <property type="entry name" value="Collagenase (Catalytic Domain)"/>
    <property type="match status" value="1"/>
</dbReference>
<dbReference type="SMART" id="SM00560">
    <property type="entry name" value="LamGL"/>
    <property type="match status" value="1"/>
</dbReference>
<keyword evidence="1 6" id="KW-0732">Signal</keyword>
<feature type="chain" id="PRO_5042226824" description="Sushi domain-containing protein" evidence="6">
    <location>
        <begin position="23"/>
        <end position="1607"/>
    </location>
</feature>
<evidence type="ECO:0000256" key="1">
    <source>
        <dbReference type="ARBA" id="ARBA00022729"/>
    </source>
</evidence>
<dbReference type="SUPFAM" id="SSF55486">
    <property type="entry name" value="Metalloproteases ('zincins'), catalytic domain"/>
    <property type="match status" value="1"/>
</dbReference>
<dbReference type="PROSITE" id="PS50923">
    <property type="entry name" value="SUSHI"/>
    <property type="match status" value="1"/>
</dbReference>
<dbReference type="EMBL" id="JAEAOA010001101">
    <property type="protein sequence ID" value="KAK3605887.1"/>
    <property type="molecule type" value="Genomic_DNA"/>
</dbReference>
<evidence type="ECO:0000256" key="6">
    <source>
        <dbReference type="SAM" id="SignalP"/>
    </source>
</evidence>
<dbReference type="GO" id="GO:0007166">
    <property type="term" value="P:cell surface receptor signaling pathway"/>
    <property type="evidence" value="ECO:0007669"/>
    <property type="project" value="TreeGrafter"/>
</dbReference>
<proteinExistence type="predicted"/>
<dbReference type="InterPro" id="IPR013320">
    <property type="entry name" value="ConA-like_dom_sf"/>
</dbReference>
<dbReference type="Proteomes" id="UP001195483">
    <property type="component" value="Unassembled WGS sequence"/>
</dbReference>
<evidence type="ECO:0000256" key="5">
    <source>
        <dbReference type="PROSITE-ProRule" id="PRU00302"/>
    </source>
</evidence>
<evidence type="ECO:0000256" key="4">
    <source>
        <dbReference type="ARBA" id="ARBA00023180"/>
    </source>
</evidence>
<dbReference type="Gene3D" id="2.10.70.10">
    <property type="entry name" value="Complement Module, domain 1"/>
    <property type="match status" value="2"/>
</dbReference>
<dbReference type="Gene3D" id="3.30.300.320">
    <property type="match status" value="1"/>
</dbReference>
<dbReference type="InterPro" id="IPR000436">
    <property type="entry name" value="Sushi_SCR_CCP_dom"/>
</dbReference>
<gene>
    <name evidence="8" type="ORF">CHS0354_017792</name>
</gene>
<dbReference type="PANTHER" id="PTHR46130">
    <property type="entry name" value="LAMGL DOMAIN-CONTAINING PROTEIN"/>
    <property type="match status" value="1"/>
</dbReference>
<keyword evidence="2" id="KW-0677">Repeat</keyword>
<keyword evidence="5" id="KW-0768">Sushi</keyword>
<keyword evidence="3" id="KW-1015">Disulfide bond</keyword>
<name>A0AAE0T8R1_9BIVA</name>
<dbReference type="Pfam" id="PF00084">
    <property type="entry name" value="Sushi"/>
    <property type="match status" value="2"/>
</dbReference>
<dbReference type="GO" id="GO:0005615">
    <property type="term" value="C:extracellular space"/>
    <property type="evidence" value="ECO:0007669"/>
    <property type="project" value="TreeGrafter"/>
</dbReference>
<feature type="signal peptide" evidence="6">
    <location>
        <begin position="1"/>
        <end position="22"/>
    </location>
</feature>
<feature type="domain" description="Sushi" evidence="7">
    <location>
        <begin position="1268"/>
        <end position="1326"/>
    </location>
</feature>
<dbReference type="InterPro" id="IPR035976">
    <property type="entry name" value="Sushi/SCR/CCP_sf"/>
</dbReference>
<dbReference type="InterPro" id="IPR006558">
    <property type="entry name" value="LamG-like"/>
</dbReference>
<dbReference type="SUPFAM" id="SSF57535">
    <property type="entry name" value="Complement control module/SCR domain"/>
    <property type="match status" value="3"/>
</dbReference>
<dbReference type="Gene3D" id="2.60.120.200">
    <property type="match status" value="1"/>
</dbReference>
<dbReference type="InterPro" id="IPR058897">
    <property type="entry name" value="PAPPA_SD_C"/>
</dbReference>
<evidence type="ECO:0000259" key="7">
    <source>
        <dbReference type="PROSITE" id="PS50923"/>
    </source>
</evidence>
<reference evidence="8" key="2">
    <citation type="journal article" date="2021" name="Genome Biol. Evol.">
        <title>Developing a high-quality reference genome for a parasitic bivalve with doubly uniparental inheritance (Bivalvia: Unionida).</title>
        <authorList>
            <person name="Smith C.H."/>
        </authorList>
    </citation>
    <scope>NUCLEOTIDE SEQUENCE</scope>
    <source>
        <strain evidence="8">CHS0354</strain>
        <tissue evidence="8">Mantle</tissue>
    </source>
</reference>
<accession>A0AAE0T8R1</accession>
<evidence type="ECO:0000313" key="8">
    <source>
        <dbReference type="EMBL" id="KAK3605887.1"/>
    </source>
</evidence>
<dbReference type="NCBIfam" id="TIGR02232">
    <property type="entry name" value="myxo_disulf_rpt"/>
    <property type="match status" value="1"/>
</dbReference>
<keyword evidence="9" id="KW-1185">Reference proteome</keyword>
<evidence type="ECO:0000256" key="2">
    <source>
        <dbReference type="ARBA" id="ARBA00022737"/>
    </source>
</evidence>
<dbReference type="InterPro" id="IPR011936">
    <property type="entry name" value="Myxo_disulph_rpt"/>
</dbReference>
<reference evidence="8" key="3">
    <citation type="submission" date="2023-05" db="EMBL/GenBank/DDBJ databases">
        <authorList>
            <person name="Smith C.H."/>
        </authorList>
    </citation>
    <scope>NUCLEOTIDE SEQUENCE</scope>
    <source>
        <strain evidence="8">CHS0354</strain>
        <tissue evidence="8">Mantle</tissue>
    </source>
</reference>
<dbReference type="GO" id="GO:0006508">
    <property type="term" value="P:proteolysis"/>
    <property type="evidence" value="ECO:0007669"/>
    <property type="project" value="TreeGrafter"/>
</dbReference>
<dbReference type="SUPFAM" id="SSF49899">
    <property type="entry name" value="Concanavalin A-like lectins/glucanases"/>
    <property type="match status" value="1"/>
</dbReference>
<dbReference type="Pfam" id="PF25900">
    <property type="entry name" value="PAPPA"/>
    <property type="match status" value="1"/>
</dbReference>
<dbReference type="InterPro" id="IPR024079">
    <property type="entry name" value="MetalloPept_cat_dom_sf"/>
</dbReference>
<dbReference type="InterPro" id="IPR000800">
    <property type="entry name" value="Notch_dom"/>
</dbReference>
<dbReference type="CDD" id="cd00033">
    <property type="entry name" value="CCP"/>
    <property type="match status" value="1"/>
</dbReference>